<feature type="domain" description="Retrovirus-related Pol polyprotein from transposon TNT 1-94-like beta-barrel" evidence="1">
    <location>
        <begin position="66"/>
        <end position="143"/>
    </location>
</feature>
<dbReference type="Proteomes" id="UP000765509">
    <property type="component" value="Unassembled WGS sequence"/>
</dbReference>
<dbReference type="EMBL" id="AVOT02011696">
    <property type="protein sequence ID" value="MBW0492661.1"/>
    <property type="molecule type" value="Genomic_DNA"/>
</dbReference>
<proteinExistence type="predicted"/>
<reference evidence="2" key="1">
    <citation type="submission" date="2021-03" db="EMBL/GenBank/DDBJ databases">
        <title>Draft genome sequence of rust myrtle Austropuccinia psidii MF-1, a brazilian biotype.</title>
        <authorList>
            <person name="Quecine M.C."/>
            <person name="Pachon D.M.R."/>
            <person name="Bonatelli M.L."/>
            <person name="Correr F.H."/>
            <person name="Franceschini L.M."/>
            <person name="Leite T.F."/>
            <person name="Margarido G.R.A."/>
            <person name="Almeida C.A."/>
            <person name="Ferrarezi J.A."/>
            <person name="Labate C.A."/>
        </authorList>
    </citation>
    <scope>NUCLEOTIDE SEQUENCE</scope>
    <source>
        <strain evidence="2">MF-1</strain>
    </source>
</reference>
<dbReference type="OrthoDB" id="1645289at2759"/>
<dbReference type="AlphaFoldDB" id="A0A9Q3CWP4"/>
<comment type="caution">
    <text evidence="2">The sequence shown here is derived from an EMBL/GenBank/DDBJ whole genome shotgun (WGS) entry which is preliminary data.</text>
</comment>
<gene>
    <name evidence="2" type="ORF">O181_032376</name>
</gene>
<dbReference type="Pfam" id="PF22936">
    <property type="entry name" value="Pol_BBD"/>
    <property type="match status" value="1"/>
</dbReference>
<name>A0A9Q3CWP4_9BASI</name>
<sequence length="204" mass="23019">MFAGMENIIQRTSCINQRIAGLRILSYVLLLEIKTKKSSEAKTHQTGLEASLTQQYLSPNSSYSLLVDFGAAHHMFSDKNVFTKLVLTPEERDATSKPRSSLTCKGQGTVTIDIRNELLTLHNFLYVPNITKNLVTLLDLCAKSITIIKNVTTFQLLNDKHVLLKGQIVNKLMTVIFNQQRTILSQFSANYTWHQRLGHPGNQD</sequence>
<evidence type="ECO:0000259" key="1">
    <source>
        <dbReference type="Pfam" id="PF22936"/>
    </source>
</evidence>
<accession>A0A9Q3CWP4</accession>
<protein>
    <recommendedName>
        <fullName evidence="1">Retrovirus-related Pol polyprotein from transposon TNT 1-94-like beta-barrel domain-containing protein</fullName>
    </recommendedName>
</protein>
<evidence type="ECO:0000313" key="3">
    <source>
        <dbReference type="Proteomes" id="UP000765509"/>
    </source>
</evidence>
<dbReference type="InterPro" id="IPR054722">
    <property type="entry name" value="PolX-like_BBD"/>
</dbReference>
<keyword evidence="3" id="KW-1185">Reference proteome</keyword>
<organism evidence="2 3">
    <name type="scientific">Austropuccinia psidii MF-1</name>
    <dbReference type="NCBI Taxonomy" id="1389203"/>
    <lineage>
        <taxon>Eukaryota</taxon>
        <taxon>Fungi</taxon>
        <taxon>Dikarya</taxon>
        <taxon>Basidiomycota</taxon>
        <taxon>Pucciniomycotina</taxon>
        <taxon>Pucciniomycetes</taxon>
        <taxon>Pucciniales</taxon>
        <taxon>Sphaerophragmiaceae</taxon>
        <taxon>Austropuccinia</taxon>
    </lineage>
</organism>
<evidence type="ECO:0000313" key="2">
    <source>
        <dbReference type="EMBL" id="MBW0492661.1"/>
    </source>
</evidence>